<gene>
    <name evidence="7" type="ORF">ACFOGI_07855</name>
</gene>
<keyword evidence="5 6" id="KW-0472">Membrane</keyword>
<evidence type="ECO:0000256" key="3">
    <source>
        <dbReference type="ARBA" id="ARBA00022692"/>
    </source>
</evidence>
<feature type="transmembrane region" description="Helical" evidence="6">
    <location>
        <begin position="295"/>
        <end position="314"/>
    </location>
</feature>
<evidence type="ECO:0000256" key="2">
    <source>
        <dbReference type="ARBA" id="ARBA00022475"/>
    </source>
</evidence>
<name>A0ABV7CVH5_9BACI</name>
<dbReference type="CDD" id="cd13124">
    <property type="entry name" value="MATE_SpoVB_like"/>
    <property type="match status" value="1"/>
</dbReference>
<evidence type="ECO:0000313" key="8">
    <source>
        <dbReference type="Proteomes" id="UP001595279"/>
    </source>
</evidence>
<sequence length="538" mass="58380">MSNIVRGAMLLTVASFLSKFLGMIYVIPFNALVGETGGTLYNFAYVPYSILLSISTIGVPLAVSKFIAKYNSLGDYETGRRMFRTGIALMAASGFLAFLLLFLGAEVLAGFIITEETGSITTEDVAFVIRMVSFALLIIPPMSIIRGFFQGHQSMGPTAVSQVIEQIVRIVFLLTAAFLVLKLAGGSITTAVGFATFSAFIGGAASMAVLMGYWKKRKPALDKRLEQQRFTTDISKKDLMIELFSYAGPFVIVGLATSLYQLVDTFTFNRAMVAAGFGNVWEVALSAINVFGHKLVIIPGTLATGLSLAALPALTKTFTANNMQQLHQQISQSLQIVLVLVIPAVAGLSVLSYEAYGALYGLRSIELTGSLLGWYAPVGLLFALFTVSSSLLQGINEQKFAVVSLAAGLMLKVLLNIQLIHMFGPKGAIFGTGLAAGTAVALNMWRVFTKIDFPLKPLLKRVTLIVIFTFIMIVTILIVKFAAAQFLPYGEERWATITMLAMGVGIGGLVYMWLAYESTLLERIFGNRVRVLDRIFRK</sequence>
<dbReference type="PANTHER" id="PTHR30250">
    <property type="entry name" value="PST FAMILY PREDICTED COLANIC ACID TRANSPORTER"/>
    <property type="match status" value="1"/>
</dbReference>
<feature type="transmembrane region" description="Helical" evidence="6">
    <location>
        <begin position="243"/>
        <end position="263"/>
    </location>
</feature>
<keyword evidence="3 6" id="KW-0812">Transmembrane</keyword>
<reference evidence="8" key="1">
    <citation type="journal article" date="2019" name="Int. J. Syst. Evol. Microbiol.">
        <title>The Global Catalogue of Microorganisms (GCM) 10K type strain sequencing project: providing services to taxonomists for standard genome sequencing and annotation.</title>
        <authorList>
            <consortium name="The Broad Institute Genomics Platform"/>
            <consortium name="The Broad Institute Genome Sequencing Center for Infectious Disease"/>
            <person name="Wu L."/>
            <person name="Ma J."/>
        </authorList>
    </citation>
    <scope>NUCLEOTIDE SEQUENCE [LARGE SCALE GENOMIC DNA]</scope>
    <source>
        <strain evidence="8">KCTC 13128</strain>
    </source>
</reference>
<keyword evidence="8" id="KW-1185">Reference proteome</keyword>
<dbReference type="PANTHER" id="PTHR30250:SF21">
    <property type="entry name" value="LIPID II FLIPPASE MURJ"/>
    <property type="match status" value="1"/>
</dbReference>
<organism evidence="7 8">
    <name type="scientific">Virgibacillus xinjiangensis</name>
    <dbReference type="NCBI Taxonomy" id="393090"/>
    <lineage>
        <taxon>Bacteria</taxon>
        <taxon>Bacillati</taxon>
        <taxon>Bacillota</taxon>
        <taxon>Bacilli</taxon>
        <taxon>Bacillales</taxon>
        <taxon>Bacillaceae</taxon>
        <taxon>Virgibacillus</taxon>
    </lineage>
</organism>
<protein>
    <submittedName>
        <fullName evidence="7">Oligosaccharide flippase family protein</fullName>
    </submittedName>
</protein>
<dbReference type="EMBL" id="JBHRSA010000031">
    <property type="protein sequence ID" value="MFC3040165.1"/>
    <property type="molecule type" value="Genomic_DNA"/>
</dbReference>
<evidence type="ECO:0000256" key="5">
    <source>
        <dbReference type="ARBA" id="ARBA00023136"/>
    </source>
</evidence>
<feature type="transmembrane region" description="Helical" evidence="6">
    <location>
        <begin position="89"/>
        <end position="113"/>
    </location>
</feature>
<dbReference type="InterPro" id="IPR024923">
    <property type="entry name" value="PG_synth_SpoVB"/>
</dbReference>
<comment type="subcellular location">
    <subcellularLocation>
        <location evidence="1">Cell membrane</location>
        <topology evidence="1">Multi-pass membrane protein</topology>
    </subcellularLocation>
</comment>
<feature type="transmembrane region" description="Helical" evidence="6">
    <location>
        <begin position="461"/>
        <end position="482"/>
    </location>
</feature>
<feature type="transmembrane region" description="Helical" evidence="6">
    <location>
        <begin position="194"/>
        <end position="214"/>
    </location>
</feature>
<feature type="transmembrane region" description="Helical" evidence="6">
    <location>
        <begin position="7"/>
        <end position="28"/>
    </location>
</feature>
<comment type="caution">
    <text evidence="7">The sequence shown here is derived from an EMBL/GenBank/DDBJ whole genome shotgun (WGS) entry which is preliminary data.</text>
</comment>
<feature type="transmembrane region" description="Helical" evidence="6">
    <location>
        <begin position="427"/>
        <end position="449"/>
    </location>
</feature>
<evidence type="ECO:0000256" key="4">
    <source>
        <dbReference type="ARBA" id="ARBA00022989"/>
    </source>
</evidence>
<proteinExistence type="predicted"/>
<feature type="transmembrane region" description="Helical" evidence="6">
    <location>
        <begin position="48"/>
        <end position="68"/>
    </location>
</feature>
<evidence type="ECO:0000256" key="6">
    <source>
        <dbReference type="SAM" id="Phobius"/>
    </source>
</evidence>
<dbReference type="InterPro" id="IPR002797">
    <property type="entry name" value="Polysacc_synth"/>
</dbReference>
<feature type="transmembrane region" description="Helical" evidence="6">
    <location>
        <begin position="334"/>
        <end position="353"/>
    </location>
</feature>
<feature type="transmembrane region" description="Helical" evidence="6">
    <location>
        <begin position="125"/>
        <end position="149"/>
    </location>
</feature>
<feature type="transmembrane region" description="Helical" evidence="6">
    <location>
        <begin position="170"/>
        <end position="188"/>
    </location>
</feature>
<feature type="transmembrane region" description="Helical" evidence="6">
    <location>
        <begin position="373"/>
        <end position="393"/>
    </location>
</feature>
<keyword evidence="4 6" id="KW-1133">Transmembrane helix</keyword>
<evidence type="ECO:0000256" key="1">
    <source>
        <dbReference type="ARBA" id="ARBA00004651"/>
    </source>
</evidence>
<dbReference type="RefSeq" id="WP_390271026.1">
    <property type="nucleotide sequence ID" value="NZ_JBHRSA010000031.1"/>
</dbReference>
<dbReference type="Proteomes" id="UP001595279">
    <property type="component" value="Unassembled WGS sequence"/>
</dbReference>
<keyword evidence="2" id="KW-1003">Cell membrane</keyword>
<dbReference type="Pfam" id="PF01943">
    <property type="entry name" value="Polysacc_synt"/>
    <property type="match status" value="1"/>
</dbReference>
<feature type="transmembrane region" description="Helical" evidence="6">
    <location>
        <begin position="494"/>
        <end position="514"/>
    </location>
</feature>
<dbReference type="PIRSF" id="PIRSF038958">
    <property type="entry name" value="PG_synth_SpoVB"/>
    <property type="match status" value="1"/>
</dbReference>
<evidence type="ECO:0000313" key="7">
    <source>
        <dbReference type="EMBL" id="MFC3040165.1"/>
    </source>
</evidence>
<feature type="transmembrane region" description="Helical" evidence="6">
    <location>
        <begin position="400"/>
        <end position="421"/>
    </location>
</feature>
<accession>A0ABV7CVH5</accession>
<dbReference type="InterPro" id="IPR050833">
    <property type="entry name" value="Poly_Biosynth_Transport"/>
</dbReference>